<dbReference type="EMBL" id="FZPD01000003">
    <property type="protein sequence ID" value="SNT00193.1"/>
    <property type="molecule type" value="Genomic_DNA"/>
</dbReference>
<gene>
    <name evidence="2" type="ORF">SAMN05421640_1962</name>
</gene>
<evidence type="ECO:0008006" key="4">
    <source>
        <dbReference type="Google" id="ProtNLM"/>
    </source>
</evidence>
<evidence type="ECO:0000313" key="2">
    <source>
        <dbReference type="EMBL" id="SNT00193.1"/>
    </source>
</evidence>
<name>A0A239J4M2_EKHLU</name>
<dbReference type="AlphaFoldDB" id="A0A239J4M2"/>
<protein>
    <recommendedName>
        <fullName evidence="4">Cold-shock protein</fullName>
    </recommendedName>
</protein>
<sequence>MGRSQNSFIKNQKVKKRMQKRKEKEEKKKERQENNNKGGDLDDMIAYVDEFGNIVDTPPEEDKKDPKKDSKKED</sequence>
<accession>A0A239J4M2</accession>
<dbReference type="RefSeq" id="WP_089356679.1">
    <property type="nucleotide sequence ID" value="NZ_FZPD01000003.1"/>
</dbReference>
<evidence type="ECO:0000256" key="1">
    <source>
        <dbReference type="SAM" id="MobiDB-lite"/>
    </source>
</evidence>
<evidence type="ECO:0000313" key="3">
    <source>
        <dbReference type="Proteomes" id="UP000198393"/>
    </source>
</evidence>
<organism evidence="2 3">
    <name type="scientific">Ekhidna lutea</name>
    <dbReference type="NCBI Taxonomy" id="447679"/>
    <lineage>
        <taxon>Bacteria</taxon>
        <taxon>Pseudomonadati</taxon>
        <taxon>Bacteroidota</taxon>
        <taxon>Cytophagia</taxon>
        <taxon>Cytophagales</taxon>
        <taxon>Reichenbachiellaceae</taxon>
        <taxon>Ekhidna</taxon>
    </lineage>
</organism>
<keyword evidence="3" id="KW-1185">Reference proteome</keyword>
<proteinExistence type="predicted"/>
<dbReference type="Proteomes" id="UP000198393">
    <property type="component" value="Unassembled WGS sequence"/>
</dbReference>
<feature type="compositionally biased region" description="Basic and acidic residues" evidence="1">
    <location>
        <begin position="60"/>
        <end position="74"/>
    </location>
</feature>
<feature type="compositionally biased region" description="Basic residues" evidence="1">
    <location>
        <begin position="12"/>
        <end position="21"/>
    </location>
</feature>
<reference evidence="2 3" key="1">
    <citation type="submission" date="2017-06" db="EMBL/GenBank/DDBJ databases">
        <authorList>
            <person name="Kim H.J."/>
            <person name="Triplett B.A."/>
        </authorList>
    </citation>
    <scope>NUCLEOTIDE SEQUENCE [LARGE SCALE GENOMIC DNA]</scope>
    <source>
        <strain evidence="2 3">DSM 19307</strain>
    </source>
</reference>
<feature type="compositionally biased region" description="Basic and acidic residues" evidence="1">
    <location>
        <begin position="22"/>
        <end position="34"/>
    </location>
</feature>
<feature type="region of interest" description="Disordered" evidence="1">
    <location>
        <begin position="1"/>
        <end position="74"/>
    </location>
</feature>